<keyword evidence="1" id="KW-0732">Signal</keyword>
<proteinExistence type="predicted"/>
<dbReference type="AlphaFoldDB" id="A0A6B0V3H0"/>
<accession>A0A6B0V3H0</accession>
<dbReference type="EMBL" id="GIFC01014293">
    <property type="protein sequence ID" value="MXU96376.1"/>
    <property type="molecule type" value="Transcribed_RNA"/>
</dbReference>
<evidence type="ECO:0000256" key="1">
    <source>
        <dbReference type="SAM" id="SignalP"/>
    </source>
</evidence>
<protein>
    <submittedName>
        <fullName evidence="2">Putative secreted protein</fullName>
    </submittedName>
</protein>
<organism evidence="2">
    <name type="scientific">Ixodes ricinus</name>
    <name type="common">Common tick</name>
    <name type="synonym">Acarus ricinus</name>
    <dbReference type="NCBI Taxonomy" id="34613"/>
    <lineage>
        <taxon>Eukaryota</taxon>
        <taxon>Metazoa</taxon>
        <taxon>Ecdysozoa</taxon>
        <taxon>Arthropoda</taxon>
        <taxon>Chelicerata</taxon>
        <taxon>Arachnida</taxon>
        <taxon>Acari</taxon>
        <taxon>Parasitiformes</taxon>
        <taxon>Ixodida</taxon>
        <taxon>Ixodoidea</taxon>
        <taxon>Ixodidae</taxon>
        <taxon>Ixodinae</taxon>
        <taxon>Ixodes</taxon>
    </lineage>
</organism>
<feature type="signal peptide" evidence="1">
    <location>
        <begin position="1"/>
        <end position="21"/>
    </location>
</feature>
<feature type="chain" id="PRO_5025460122" evidence="1">
    <location>
        <begin position="22"/>
        <end position="214"/>
    </location>
</feature>
<name>A0A6B0V3H0_IXORI</name>
<dbReference type="AntiFam" id="ANF00199">
    <property type="entry name" value="Shadow ORF (opposite gltB)"/>
</dbReference>
<sequence length="214" mass="22120">MLERPAVGILAALAGVGLSSGTVHGDGQRRVRFDGDASEAHGSGDKALHYLLGRFHFGNVQWSLGVLEVQLSPEGALPNALHGALHILRIGVRTVGAGSLLQVGDADRVVDVALPAGAPVVLAGVAQHQAVIVRLGIGKTVALHQVGRQHLKGGAPQAGGRVPEALVDHLIGQAHRFKDLGPLVAVQGRDAHLGHHLGDTPFHGGHVVLEDLLV</sequence>
<evidence type="ECO:0000313" key="2">
    <source>
        <dbReference type="EMBL" id="MXU96376.1"/>
    </source>
</evidence>
<reference evidence="2" key="1">
    <citation type="submission" date="2019-12" db="EMBL/GenBank/DDBJ databases">
        <title>An insight into the sialome of adult female Ixodes ricinus ticks feeding for 6 days.</title>
        <authorList>
            <person name="Perner J."/>
            <person name="Ribeiro J.M.C."/>
        </authorList>
    </citation>
    <scope>NUCLEOTIDE SEQUENCE</scope>
    <source>
        <strain evidence="2">Semi-engorged</strain>
        <tissue evidence="2">Salivary glands</tissue>
    </source>
</reference>